<dbReference type="GO" id="GO:0004252">
    <property type="term" value="F:serine-type endopeptidase activity"/>
    <property type="evidence" value="ECO:0007669"/>
    <property type="project" value="InterPro"/>
</dbReference>
<dbReference type="GO" id="GO:0006508">
    <property type="term" value="P:proteolysis"/>
    <property type="evidence" value="ECO:0007669"/>
    <property type="project" value="InterPro"/>
</dbReference>
<dbReference type="InterPro" id="IPR011042">
    <property type="entry name" value="6-blade_b-propeller_TolB-like"/>
</dbReference>
<keyword evidence="2" id="KW-0732">Signal</keyword>
<dbReference type="PRINTS" id="PR00862">
    <property type="entry name" value="PROLIGOPTASE"/>
</dbReference>
<reference evidence="4 5" key="1">
    <citation type="submission" date="2016-10" db="EMBL/GenBank/DDBJ databases">
        <authorList>
            <person name="de Groot N.N."/>
        </authorList>
    </citation>
    <scope>NUCLEOTIDE SEQUENCE [LARGE SCALE GENOMIC DNA]</scope>
    <source>
        <strain evidence="4 5">CGMCC 1.3430</strain>
    </source>
</reference>
<evidence type="ECO:0000256" key="2">
    <source>
        <dbReference type="SAM" id="SignalP"/>
    </source>
</evidence>
<protein>
    <submittedName>
        <fullName evidence="4">Acylaminoacyl-peptidase</fullName>
    </submittedName>
</protein>
<dbReference type="Gene3D" id="2.120.10.30">
    <property type="entry name" value="TolB, C-terminal domain"/>
    <property type="match status" value="1"/>
</dbReference>
<dbReference type="EMBL" id="FNRM01000005">
    <property type="protein sequence ID" value="SEA67827.1"/>
    <property type="molecule type" value="Genomic_DNA"/>
</dbReference>
<dbReference type="InterPro" id="IPR029058">
    <property type="entry name" value="AB_hydrolase_fold"/>
</dbReference>
<evidence type="ECO:0000259" key="3">
    <source>
        <dbReference type="Pfam" id="PF00326"/>
    </source>
</evidence>
<feature type="domain" description="Peptidase S9 prolyl oligopeptidase catalytic" evidence="3">
    <location>
        <begin position="448"/>
        <end position="654"/>
    </location>
</feature>
<feature type="chain" id="PRO_5011759700" evidence="2">
    <location>
        <begin position="21"/>
        <end position="657"/>
    </location>
</feature>
<keyword evidence="1" id="KW-0378">Hydrolase</keyword>
<evidence type="ECO:0000313" key="4">
    <source>
        <dbReference type="EMBL" id="SEA67827.1"/>
    </source>
</evidence>
<dbReference type="STRING" id="152573.SAMN04488051_10576"/>
<evidence type="ECO:0000256" key="1">
    <source>
        <dbReference type="ARBA" id="ARBA00022801"/>
    </source>
</evidence>
<proteinExistence type="predicted"/>
<dbReference type="PANTHER" id="PTHR42776">
    <property type="entry name" value="SERINE PEPTIDASE S9 FAMILY MEMBER"/>
    <property type="match status" value="1"/>
</dbReference>
<evidence type="ECO:0000313" key="5">
    <source>
        <dbReference type="Proteomes" id="UP000198773"/>
    </source>
</evidence>
<organism evidence="4 5">
    <name type="scientific">Alkalimonas amylolytica</name>
    <dbReference type="NCBI Taxonomy" id="152573"/>
    <lineage>
        <taxon>Bacteria</taxon>
        <taxon>Pseudomonadati</taxon>
        <taxon>Pseudomonadota</taxon>
        <taxon>Gammaproteobacteria</taxon>
        <taxon>Alkalimonas</taxon>
    </lineage>
</organism>
<dbReference type="InterPro" id="IPR001375">
    <property type="entry name" value="Peptidase_S9_cat"/>
</dbReference>
<dbReference type="PANTHER" id="PTHR42776:SF27">
    <property type="entry name" value="DIPEPTIDYL PEPTIDASE FAMILY MEMBER 6"/>
    <property type="match status" value="1"/>
</dbReference>
<feature type="signal peptide" evidence="2">
    <location>
        <begin position="1"/>
        <end position="20"/>
    </location>
</feature>
<dbReference type="AlphaFoldDB" id="A0A1H4D5D4"/>
<dbReference type="Gene3D" id="3.40.50.1820">
    <property type="entry name" value="alpha/beta hydrolase"/>
    <property type="match status" value="1"/>
</dbReference>
<dbReference type="OrthoDB" id="4269629at2"/>
<gene>
    <name evidence="4" type="ORF">SAMN04488051_10576</name>
</gene>
<accession>A0A1H4D5D4</accession>
<dbReference type="RefSeq" id="WP_091342783.1">
    <property type="nucleotide sequence ID" value="NZ_FNRM01000005.1"/>
</dbReference>
<name>A0A1H4D5D4_ALKAM</name>
<dbReference type="SUPFAM" id="SSF82171">
    <property type="entry name" value="DPP6 N-terminal domain-like"/>
    <property type="match status" value="1"/>
</dbReference>
<sequence>MRFFLLCIAVLACQAPAVFASALSLEEYARHPQFLDVKISPQGGYLAASNRMDDGNIRVVVLNRNTLELVSQNHFRGAETIIDFNWANEDRLILNLGREIGALETAASTGEIYAVNANGRRSTMLTGARSAQRTTTFSQIIDWLPDDDKHIVVSSRNWRQREPFVEFFRVNVDTGRHRKVGQAPIRAMRGTNPYVLTDSSGTPRLAVGIDPEKDTDSVMLLRVDGFEWRELARFSTDSDREFRPFAFSSDNTKVFGLSNLETDTYAIAAFDIASGKQEVVLHHPRTDVMPIFAMESGNVAAVIGAGYEYEQLDAVFLEDEKHSQQIALLAGLQAAFPNQHVELTSMTRDQTLSVVKVSSANQDPTFYLYDTTKNQLAYLLNQRPWMQNRPLPQTQIVFYEARDGQRIRALLTLPEGKEAKDLPLVVFPHGGPIGPRDSFADFNAYTMYMKVLAEHGYAVLQPNFRGSGGYGLKFQQAGYQNWGTVMIDDMTDGVLSLVEQGIVDGSRVCTFGASYGGYAALQTAVREPDLYKCSIAYVGVFDLGMLYTEGDIPETEFGLRFIRRTVGEDAELLRAQSPLQNLDKLKAPVFIVHGAEDQRTPISHANALRDALQKRNHPYEWLVKEKEGHGFVKPEHNVELWEKAVDFLNRHIGDTTP</sequence>
<dbReference type="SUPFAM" id="SSF53474">
    <property type="entry name" value="alpha/beta-Hydrolases"/>
    <property type="match status" value="1"/>
</dbReference>
<keyword evidence="5" id="KW-1185">Reference proteome</keyword>
<dbReference type="InterPro" id="IPR002470">
    <property type="entry name" value="Peptidase_S9A"/>
</dbReference>
<dbReference type="Proteomes" id="UP000198773">
    <property type="component" value="Unassembled WGS sequence"/>
</dbReference>
<dbReference type="Pfam" id="PF00326">
    <property type="entry name" value="Peptidase_S9"/>
    <property type="match status" value="1"/>
</dbReference>